<accession>A0A170QBY7</accession>
<evidence type="ECO:0000313" key="1">
    <source>
        <dbReference type="EMBL" id="CUV08467.1"/>
    </source>
</evidence>
<name>A0A170QBY7_9ZZZZ</name>
<protein>
    <submittedName>
        <fullName evidence="1">Uncharacterized protein</fullName>
    </submittedName>
</protein>
<gene>
    <name evidence="1" type="ORF">MGWOODY_Mmi1584</name>
</gene>
<dbReference type="EMBL" id="FAXC01000070">
    <property type="protein sequence ID" value="CUV08467.1"/>
    <property type="molecule type" value="Genomic_DNA"/>
</dbReference>
<dbReference type="AlphaFoldDB" id="A0A170QBY7"/>
<organism evidence="1">
    <name type="scientific">hydrothermal vent metagenome</name>
    <dbReference type="NCBI Taxonomy" id="652676"/>
    <lineage>
        <taxon>unclassified sequences</taxon>
        <taxon>metagenomes</taxon>
        <taxon>ecological metagenomes</taxon>
    </lineage>
</organism>
<sequence>MNLRHLKKEKIRSEKTFNYYLITSHKRISFLILYGWQ</sequence>
<proteinExistence type="predicted"/>
<reference evidence="1" key="1">
    <citation type="submission" date="2015-10" db="EMBL/GenBank/DDBJ databases">
        <authorList>
            <person name="Gilbert D.G."/>
        </authorList>
    </citation>
    <scope>NUCLEOTIDE SEQUENCE</scope>
</reference>